<reference evidence="3" key="1">
    <citation type="journal article" date="2020" name="New Phytol.">
        <title>Comparative genomics reveals dynamic genome evolution in host specialist ectomycorrhizal fungi.</title>
        <authorList>
            <person name="Lofgren L.A."/>
            <person name="Nguyen N.H."/>
            <person name="Vilgalys R."/>
            <person name="Ruytinx J."/>
            <person name="Liao H.L."/>
            <person name="Branco S."/>
            <person name="Kuo A."/>
            <person name="LaButti K."/>
            <person name="Lipzen A."/>
            <person name="Andreopoulos W."/>
            <person name="Pangilinan J."/>
            <person name="Riley R."/>
            <person name="Hundley H."/>
            <person name="Na H."/>
            <person name="Barry K."/>
            <person name="Grigoriev I.V."/>
            <person name="Stajich J.E."/>
            <person name="Kennedy P.G."/>
        </authorList>
    </citation>
    <scope>NUCLEOTIDE SEQUENCE</scope>
    <source>
        <strain evidence="3">DOB743</strain>
    </source>
</reference>
<dbReference type="EMBL" id="JABBWD010000043">
    <property type="protein sequence ID" value="KAG1774250.1"/>
    <property type="molecule type" value="Genomic_DNA"/>
</dbReference>
<feature type="transmembrane region" description="Helical" evidence="1">
    <location>
        <begin position="63"/>
        <end position="84"/>
    </location>
</feature>
<name>A0A9P6ZP78_9AGAM</name>
<organism evidence="3 4">
    <name type="scientific">Suillus placidus</name>
    <dbReference type="NCBI Taxonomy" id="48579"/>
    <lineage>
        <taxon>Eukaryota</taxon>
        <taxon>Fungi</taxon>
        <taxon>Dikarya</taxon>
        <taxon>Basidiomycota</taxon>
        <taxon>Agaricomycotina</taxon>
        <taxon>Agaricomycetes</taxon>
        <taxon>Agaricomycetidae</taxon>
        <taxon>Boletales</taxon>
        <taxon>Suillineae</taxon>
        <taxon>Suillaceae</taxon>
        <taxon>Suillus</taxon>
    </lineage>
</organism>
<dbReference type="AlphaFoldDB" id="A0A9P6ZP78"/>
<dbReference type="Pfam" id="PF20151">
    <property type="entry name" value="DUF6533"/>
    <property type="match status" value="1"/>
</dbReference>
<dbReference type="OrthoDB" id="2681239at2759"/>
<comment type="caution">
    <text evidence="3">The sequence shown here is derived from an EMBL/GenBank/DDBJ whole genome shotgun (WGS) entry which is preliminary data.</text>
</comment>
<dbReference type="Proteomes" id="UP000714275">
    <property type="component" value="Unassembled WGS sequence"/>
</dbReference>
<evidence type="ECO:0000259" key="2">
    <source>
        <dbReference type="Pfam" id="PF20151"/>
    </source>
</evidence>
<proteinExistence type="predicted"/>
<keyword evidence="1" id="KW-0812">Transmembrane</keyword>
<sequence length="169" mass="19005">MTTIWTYDYACSLHDEWIFLLRSRWTKAKCLYIIARNVPFVVLTTDLYMSFTPNNNPDKCLMMINIYSCFSFISVFCSECIFVLRICALWNKNRFVLATMLCASLAVLVASMGVAFTTIAASHGMTSTISGITGCYRTTSRSVQLSMPFLLLFMFELGVSPGIGSLIML</sequence>
<evidence type="ECO:0000313" key="4">
    <source>
        <dbReference type="Proteomes" id="UP000714275"/>
    </source>
</evidence>
<accession>A0A9P6ZP78</accession>
<feature type="transmembrane region" description="Helical" evidence="1">
    <location>
        <begin position="149"/>
        <end position="168"/>
    </location>
</feature>
<keyword evidence="1" id="KW-1133">Transmembrane helix</keyword>
<gene>
    <name evidence="3" type="ORF">EV702DRAFT_1125884</name>
</gene>
<feature type="domain" description="DUF6533" evidence="2">
    <location>
        <begin position="2"/>
        <end position="40"/>
    </location>
</feature>
<evidence type="ECO:0000313" key="3">
    <source>
        <dbReference type="EMBL" id="KAG1774250.1"/>
    </source>
</evidence>
<feature type="transmembrane region" description="Helical" evidence="1">
    <location>
        <begin position="96"/>
        <end position="121"/>
    </location>
</feature>
<evidence type="ECO:0000256" key="1">
    <source>
        <dbReference type="SAM" id="Phobius"/>
    </source>
</evidence>
<keyword evidence="1" id="KW-0472">Membrane</keyword>
<keyword evidence="4" id="KW-1185">Reference proteome</keyword>
<dbReference type="InterPro" id="IPR045340">
    <property type="entry name" value="DUF6533"/>
</dbReference>
<feature type="transmembrane region" description="Helical" evidence="1">
    <location>
        <begin position="30"/>
        <end position="51"/>
    </location>
</feature>
<protein>
    <recommendedName>
        <fullName evidence="2">DUF6533 domain-containing protein</fullName>
    </recommendedName>
</protein>